<evidence type="ECO:0000313" key="3">
    <source>
        <dbReference type="Proteomes" id="UP001143548"/>
    </source>
</evidence>
<sequence length="520" mass="58390">MGKSKAEAASESSQKRRSPRFLDKQHATGTTAIEPKASQIIGSNSAVEPKPSSEAQASTEVKVDSSSAVESKPSPEAQASTEAKVDSSSAVEPKPSPELQASTEPKQPEVPLDELGMPKVPDERRPGKPIVWTRPQSLSHQGEWQEAYKTTWDMFLKLDMISSNWVSSYCYRGAELRDRLSAGDLQIILDSLGDFCLHKDWKSIEARLDETGHRNFWYLLPSAVLMKPMFEEVIANPFVYIQGSREGTGGQSSLDPPAFGKELWELWKRLAKVDPVRASDWRKTTTQLLNQVHPKYTKDWTVAYRTGEAQESLAHRLATGLLTECKALQVILKEMTNPDDVTQRYERLVNMYRTAIEISVYLGTLDTEFEFEMDVKRCGPYLHRKTRVRKRGSSDEVYPDEWPIPVLLSLPLVSGRYLVTSDNLKMLERRRGEVRYFHRNDGKEDLQKRVDKEVPEVEEGDTILFTAIRFANIVFAKDGPRACQCGGRFICQSTCEIDSYRAAAAAAAADGSDSTVAVDE</sequence>
<gene>
    <name evidence="2" type="ORF">AbraCBS73388_006544</name>
</gene>
<protein>
    <submittedName>
        <fullName evidence="2">Uncharacterized protein</fullName>
    </submittedName>
</protein>
<feature type="region of interest" description="Disordered" evidence="1">
    <location>
        <begin position="1"/>
        <end position="133"/>
    </location>
</feature>
<organism evidence="2 3">
    <name type="scientific">Aspergillus brasiliensis</name>
    <dbReference type="NCBI Taxonomy" id="319629"/>
    <lineage>
        <taxon>Eukaryota</taxon>
        <taxon>Fungi</taxon>
        <taxon>Dikarya</taxon>
        <taxon>Ascomycota</taxon>
        <taxon>Pezizomycotina</taxon>
        <taxon>Eurotiomycetes</taxon>
        <taxon>Eurotiomycetidae</taxon>
        <taxon>Eurotiales</taxon>
        <taxon>Aspergillaceae</taxon>
        <taxon>Aspergillus</taxon>
        <taxon>Aspergillus subgen. Circumdati</taxon>
    </lineage>
</organism>
<name>A0A9W5YRT0_9EURO</name>
<dbReference type="AlphaFoldDB" id="A0A9W5YRT0"/>
<reference evidence="2" key="1">
    <citation type="submission" date="2022-07" db="EMBL/GenBank/DDBJ databases">
        <title>Taxonomy of Aspergillus series Nigri: significant species reduction supported by multi-species coalescent approaches.</title>
        <authorList>
            <person name="Bian C."/>
            <person name="Kusuya Y."/>
            <person name="Sklenar F."/>
            <person name="D'hooge E."/>
            <person name="Yaguchi T."/>
            <person name="Takahashi H."/>
            <person name="Hubka V."/>
        </authorList>
    </citation>
    <scope>NUCLEOTIDE SEQUENCE</scope>
    <source>
        <strain evidence="2">CBS 733.88</strain>
    </source>
</reference>
<feature type="compositionally biased region" description="Polar residues" evidence="1">
    <location>
        <begin position="53"/>
        <end position="69"/>
    </location>
</feature>
<dbReference type="EMBL" id="BROQ01000033">
    <property type="protein sequence ID" value="GKZ20911.1"/>
    <property type="molecule type" value="Genomic_DNA"/>
</dbReference>
<dbReference type="Proteomes" id="UP001143548">
    <property type="component" value="Unassembled WGS sequence"/>
</dbReference>
<accession>A0A9W5YRT0</accession>
<feature type="compositionally biased region" description="Polar residues" evidence="1">
    <location>
        <begin position="77"/>
        <end position="90"/>
    </location>
</feature>
<comment type="caution">
    <text evidence="2">The sequence shown here is derived from an EMBL/GenBank/DDBJ whole genome shotgun (WGS) entry which is preliminary data.</text>
</comment>
<proteinExistence type="predicted"/>
<evidence type="ECO:0000313" key="2">
    <source>
        <dbReference type="EMBL" id="GKZ20911.1"/>
    </source>
</evidence>
<evidence type="ECO:0000256" key="1">
    <source>
        <dbReference type="SAM" id="MobiDB-lite"/>
    </source>
</evidence>